<evidence type="ECO:0000313" key="2">
    <source>
        <dbReference type="EMBL" id="JAU05641.1"/>
    </source>
</evidence>
<proteinExistence type="predicted"/>
<name>A0A1J3CCE7_NOCCA</name>
<reference evidence="2" key="1">
    <citation type="submission" date="2016-07" db="EMBL/GenBank/DDBJ databases">
        <title>De novo transcriptome assembly of four accessions of the metal hyperaccumulator plant Noccaea caerulescens.</title>
        <authorList>
            <person name="Blande D."/>
            <person name="Halimaa P."/>
            <person name="Tervahauta A.I."/>
            <person name="Aarts M.G."/>
            <person name="Karenlampi S.O."/>
        </authorList>
    </citation>
    <scope>NUCLEOTIDE SEQUENCE</scope>
</reference>
<organism evidence="2">
    <name type="scientific">Noccaea caerulescens</name>
    <name type="common">Alpine penny-cress</name>
    <name type="synonym">Thlaspi caerulescens</name>
    <dbReference type="NCBI Taxonomy" id="107243"/>
    <lineage>
        <taxon>Eukaryota</taxon>
        <taxon>Viridiplantae</taxon>
        <taxon>Streptophyta</taxon>
        <taxon>Embryophyta</taxon>
        <taxon>Tracheophyta</taxon>
        <taxon>Spermatophyta</taxon>
        <taxon>Magnoliopsida</taxon>
        <taxon>eudicotyledons</taxon>
        <taxon>Gunneridae</taxon>
        <taxon>Pentapetalae</taxon>
        <taxon>rosids</taxon>
        <taxon>malvids</taxon>
        <taxon>Brassicales</taxon>
        <taxon>Brassicaceae</taxon>
        <taxon>Coluteocarpeae</taxon>
        <taxon>Noccaea</taxon>
    </lineage>
</organism>
<dbReference type="EMBL" id="GEVI01026679">
    <property type="protein sequence ID" value="JAU05641.1"/>
    <property type="molecule type" value="Transcribed_RNA"/>
</dbReference>
<feature type="region of interest" description="Disordered" evidence="1">
    <location>
        <begin position="1"/>
        <end position="23"/>
    </location>
</feature>
<accession>A0A1J3CCE7</accession>
<gene>
    <name evidence="2" type="ORF">GA_TR18755_c0_g1_i1_g.60319</name>
</gene>
<evidence type="ECO:0000256" key="1">
    <source>
        <dbReference type="SAM" id="MobiDB-lite"/>
    </source>
</evidence>
<protein>
    <submittedName>
        <fullName evidence="2">Uncharacterized protein</fullName>
    </submittedName>
</protein>
<feature type="compositionally biased region" description="Polar residues" evidence="1">
    <location>
        <begin position="1"/>
        <end position="18"/>
    </location>
</feature>
<sequence length="306" mass="35417">MAFIKNNSRSQAHQSGNTSEDKVDKILETLPELNKLLSDALEKNKGVTDRYNNKIHTIARSVSAPPAPTRVAFDGKLIKSLQYQFQLLKLKLGKLEQFQSNVGLKLDKHLVTLQSLVTNLDSSRVFSQATYQIKPDLEEIEKKISDLLYQVPLLSAKSEKQKATAYGDQDDEDDEVHQDKAYYYLPAIHTNVEGLIKCEAFRHVKQMFMELDNERKILLLSFAVFPENREVHRTVLMYCLEPHWRRKRKFAVEVLRLTSLPELRVGWIELKQIHFPKLTFLEKYECPRVSLTPCDGNGIWRSDQDD</sequence>
<dbReference type="AlphaFoldDB" id="A0A1J3CCE7"/>